<dbReference type="Pfam" id="PF08264">
    <property type="entry name" value="Anticodon_1"/>
    <property type="match status" value="1"/>
</dbReference>
<evidence type="ECO:0000256" key="4">
    <source>
        <dbReference type="ARBA" id="ARBA00022840"/>
    </source>
</evidence>
<keyword evidence="4" id="KW-0067">ATP-binding</keyword>
<evidence type="ECO:0000256" key="8">
    <source>
        <dbReference type="ARBA" id="ARBA00048359"/>
    </source>
</evidence>
<dbReference type="NCBIfam" id="TIGR00392">
    <property type="entry name" value="ileS"/>
    <property type="match status" value="1"/>
</dbReference>
<dbReference type="PRINTS" id="PR00984">
    <property type="entry name" value="TRNASYNTHILE"/>
</dbReference>
<evidence type="ECO:0000259" key="10">
    <source>
        <dbReference type="Pfam" id="PF00133"/>
    </source>
</evidence>
<dbReference type="EC" id="6.1.1.5" evidence="1 9"/>
<dbReference type="InterPro" id="IPR014729">
    <property type="entry name" value="Rossmann-like_a/b/a_fold"/>
</dbReference>
<gene>
    <name evidence="12" type="ORF">UX05_C0002G0035</name>
</gene>
<dbReference type="InterPro" id="IPR009008">
    <property type="entry name" value="Val/Leu/Ile-tRNA-synth_edit"/>
</dbReference>
<evidence type="ECO:0000256" key="1">
    <source>
        <dbReference type="ARBA" id="ARBA00013165"/>
    </source>
</evidence>
<dbReference type="InterPro" id="IPR002301">
    <property type="entry name" value="Ile-tRNA-ligase"/>
</dbReference>
<feature type="domain" description="Methionyl/Valyl/Leucyl/Isoleucyl-tRNA synthetase anticodon-binding" evidence="11">
    <location>
        <begin position="686"/>
        <end position="833"/>
    </location>
</feature>
<keyword evidence="5" id="KW-0648">Protein biosynthesis</keyword>
<dbReference type="GO" id="GO:0005524">
    <property type="term" value="F:ATP binding"/>
    <property type="evidence" value="ECO:0007669"/>
    <property type="project" value="UniProtKB-KW"/>
</dbReference>
<dbReference type="PANTHER" id="PTHR42780">
    <property type="entry name" value="SOLEUCYL-TRNA SYNTHETASE"/>
    <property type="match status" value="1"/>
</dbReference>
<keyword evidence="3" id="KW-0547">Nucleotide-binding</keyword>
<dbReference type="GO" id="GO:0005737">
    <property type="term" value="C:cytoplasm"/>
    <property type="evidence" value="ECO:0007669"/>
    <property type="project" value="UniProtKB-UniRule"/>
</dbReference>
<evidence type="ECO:0000256" key="3">
    <source>
        <dbReference type="ARBA" id="ARBA00022741"/>
    </source>
</evidence>
<dbReference type="Pfam" id="PF00133">
    <property type="entry name" value="tRNA-synt_1"/>
    <property type="match status" value="1"/>
</dbReference>
<dbReference type="SUPFAM" id="SSF52374">
    <property type="entry name" value="Nucleotidylyl transferase"/>
    <property type="match status" value="1"/>
</dbReference>
<dbReference type="Gene3D" id="3.40.50.620">
    <property type="entry name" value="HUPs"/>
    <property type="match status" value="2"/>
</dbReference>
<evidence type="ECO:0000313" key="12">
    <source>
        <dbReference type="EMBL" id="KKU03279.1"/>
    </source>
</evidence>
<dbReference type="GO" id="GO:0004822">
    <property type="term" value="F:isoleucine-tRNA ligase activity"/>
    <property type="evidence" value="ECO:0007669"/>
    <property type="project" value="UniProtKB-UniRule"/>
</dbReference>
<dbReference type="PANTHER" id="PTHR42780:SF1">
    <property type="entry name" value="ISOLEUCINE--TRNA LIGASE, CYTOPLASMIC"/>
    <property type="match status" value="1"/>
</dbReference>
<evidence type="ECO:0000256" key="2">
    <source>
        <dbReference type="ARBA" id="ARBA00022598"/>
    </source>
</evidence>
<comment type="function">
    <text evidence="7">Catalyzes the attachment of isoleucine to tRNA(Ile). As IleRS can inadvertently accommodate and process structurally similar amino acids such as valine, to avoid such errors it has two additional distinct tRNA(Ile)-dependent editing activities. One activity is designated as 'pretransfer' editing and involves the hydrolysis of activated Val-AMP. The other activity is designated 'posttransfer' editing and involves deacylation of mischarged Val-tRNA(Ile).</text>
</comment>
<keyword evidence="6 12" id="KW-0030">Aminoacyl-tRNA synthetase</keyword>
<evidence type="ECO:0000259" key="11">
    <source>
        <dbReference type="Pfam" id="PF08264"/>
    </source>
</evidence>
<evidence type="ECO:0000256" key="6">
    <source>
        <dbReference type="ARBA" id="ARBA00023146"/>
    </source>
</evidence>
<dbReference type="InterPro" id="IPR023586">
    <property type="entry name" value="Ile-tRNA-ligase_type2"/>
</dbReference>
<keyword evidence="2" id="KW-0436">Ligase</keyword>
<accession>A0A0G1M4V9</accession>
<dbReference type="InterPro" id="IPR033709">
    <property type="entry name" value="Anticodon_Ile_ABEc"/>
</dbReference>
<proteinExistence type="predicted"/>
<dbReference type="SUPFAM" id="SSF50677">
    <property type="entry name" value="ValRS/IleRS/LeuRS editing domain"/>
    <property type="match status" value="1"/>
</dbReference>
<organism evidence="12 13">
    <name type="scientific">Candidatus Amesbacteria bacterium GW2011_GWC2_45_19</name>
    <dbReference type="NCBI Taxonomy" id="1618366"/>
    <lineage>
        <taxon>Bacteria</taxon>
        <taxon>Candidatus Amesiibacteriota</taxon>
    </lineage>
</organism>
<dbReference type="Gene3D" id="1.10.730.10">
    <property type="entry name" value="Isoleucyl-tRNA Synthetase, Domain 1"/>
    <property type="match status" value="1"/>
</dbReference>
<name>A0A0G1M4V9_9BACT</name>
<dbReference type="GO" id="GO:0006428">
    <property type="term" value="P:isoleucyl-tRNA aminoacylation"/>
    <property type="evidence" value="ECO:0007669"/>
    <property type="project" value="UniProtKB-UniRule"/>
</dbReference>
<dbReference type="SUPFAM" id="SSF47323">
    <property type="entry name" value="Anticodon-binding domain of a subclass of class I aminoacyl-tRNA synthetases"/>
    <property type="match status" value="1"/>
</dbReference>
<comment type="catalytic activity">
    <reaction evidence="8">
        <text>tRNA(Ile) + L-isoleucine + ATP = L-isoleucyl-tRNA(Ile) + AMP + diphosphate</text>
        <dbReference type="Rhea" id="RHEA:11060"/>
        <dbReference type="Rhea" id="RHEA-COMP:9666"/>
        <dbReference type="Rhea" id="RHEA-COMP:9695"/>
        <dbReference type="ChEBI" id="CHEBI:30616"/>
        <dbReference type="ChEBI" id="CHEBI:33019"/>
        <dbReference type="ChEBI" id="CHEBI:58045"/>
        <dbReference type="ChEBI" id="CHEBI:78442"/>
        <dbReference type="ChEBI" id="CHEBI:78528"/>
        <dbReference type="ChEBI" id="CHEBI:456215"/>
        <dbReference type="EC" id="6.1.1.5"/>
    </reaction>
</comment>
<dbReference type="GO" id="GO:0002161">
    <property type="term" value="F:aminoacyl-tRNA deacylase activity"/>
    <property type="evidence" value="ECO:0007669"/>
    <property type="project" value="InterPro"/>
</dbReference>
<comment type="caution">
    <text evidence="12">The sequence shown here is derived from an EMBL/GenBank/DDBJ whole genome shotgun (WGS) entry which is preliminary data.</text>
</comment>
<dbReference type="GO" id="GO:0000049">
    <property type="term" value="F:tRNA binding"/>
    <property type="evidence" value="ECO:0007669"/>
    <property type="project" value="InterPro"/>
</dbReference>
<evidence type="ECO:0000256" key="7">
    <source>
        <dbReference type="ARBA" id="ARBA00025217"/>
    </source>
</evidence>
<evidence type="ECO:0000256" key="5">
    <source>
        <dbReference type="ARBA" id="ARBA00022917"/>
    </source>
</evidence>
<dbReference type="Proteomes" id="UP000034264">
    <property type="component" value="Unassembled WGS sequence"/>
</dbReference>
<evidence type="ECO:0000313" key="13">
    <source>
        <dbReference type="Proteomes" id="UP000034264"/>
    </source>
</evidence>
<dbReference type="EMBL" id="LCKS01000002">
    <property type="protein sequence ID" value="KKU03279.1"/>
    <property type="molecule type" value="Genomic_DNA"/>
</dbReference>
<feature type="domain" description="Aminoacyl-tRNA synthetase class Ia" evidence="10">
    <location>
        <begin position="19"/>
        <end position="633"/>
    </location>
</feature>
<dbReference type="InterPro" id="IPR002300">
    <property type="entry name" value="aa-tRNA-synth_Ia"/>
</dbReference>
<dbReference type="InterPro" id="IPR013155">
    <property type="entry name" value="M/V/L/I-tRNA-synth_anticd-bd"/>
</dbReference>
<evidence type="ECO:0000256" key="9">
    <source>
        <dbReference type="NCBIfam" id="TIGR00392"/>
    </source>
</evidence>
<sequence length="941" mass="109343">MAFKPVTPQVDFVVLEKELLKEWYEKGIVDKYLHKNDNAKKRFSFLDGPITANNPMGVQHGQGRTLKDLFQRYKNARGFKQRFQNGFDCQGLWLEVQEEKDLGLNSKRDIETFGIEKFCTRCRQRVEKFSQIQTEQSKRLGMFMDWDNSYYTMSETNNLYIWYFLKKCHEKGWLYEGVDSMPWCPRCGTAISQHELSDDGYKTVEHMSVYVKFKLKNEPRTSLLIWTTTPWTLAVNVAVAVHLQKDYVKIKLNSTNEFLILAASRLSVIAEKYAVVEKFQGKKLLNVEYLGPFDELPAVSGTTHTIIEWKEVSDAEGSGLVHIAPGAGEEDFRLGKQFGLRVLAPLDEFGIYSDGYGFLTGKFALDVRSEIFAKLKEKNLFYKQESITHSYPHCWRCKQELVFRATSEWFISAQEIRPLMKKAAKKANWLPPSAQKRMQDWLNNMGDWPISRRRYWGLALPFYQCQDNHVTVVGSKTELRSLAINPNLVDKLPELHRPWIDSIKIRCPQCSQEAARTKEVGDCWLDAGIVPFSTLKYLEDKNYWREWFPTEFITEYIGQIKLWFYSTLFMSVALENTVPWKNVLATGYIIDEKGEPMHKTKGNYIPFDDAAEKMGVDVMRWIYVSNNPIENIKFGYKMGDEIRRRFHLILWNVYNFFVTYANLDRFDPKLKITIPSDKNFKLKILDEWILARLNQTITIVTIGLNSYDPYSSSHAIEELLSDISLWYVRRSRDRVGPTATDQSDKLACHSTLYSLLSTFSQLLAPFNPYISDSIYKNLTGVESVHLSNWPKARKLSKADIQLTEDMKLVRKIVEMGLSERKTAGMKVRQPLRALRVNAQRSTFNAQLLQLIKDELNIKEITWREGELSVDLDLKLDPELLAEGRLRGLIRQVQEKRKELGARLDQKIRVTLPELPIDLAEFQRQTLARDVKSGHEFQIELL</sequence>
<dbReference type="CDD" id="cd07961">
    <property type="entry name" value="Anticodon_Ia_Ile_ABEc"/>
    <property type="match status" value="1"/>
</dbReference>
<dbReference type="InterPro" id="IPR009080">
    <property type="entry name" value="tRNAsynth_Ia_anticodon-bd"/>
</dbReference>
<reference evidence="12 13" key="1">
    <citation type="journal article" date="2015" name="Nature">
        <title>rRNA introns, odd ribosomes, and small enigmatic genomes across a large radiation of phyla.</title>
        <authorList>
            <person name="Brown C.T."/>
            <person name="Hug L.A."/>
            <person name="Thomas B.C."/>
            <person name="Sharon I."/>
            <person name="Castelle C.J."/>
            <person name="Singh A."/>
            <person name="Wilkins M.J."/>
            <person name="Williams K.H."/>
            <person name="Banfield J.F."/>
        </authorList>
    </citation>
    <scope>NUCLEOTIDE SEQUENCE [LARGE SCALE GENOMIC DNA]</scope>
</reference>
<protein>
    <recommendedName>
        <fullName evidence="1 9">Isoleucine--tRNA ligase</fullName>
        <ecNumber evidence="1 9">6.1.1.5</ecNumber>
    </recommendedName>
</protein>
<dbReference type="PATRIC" id="fig|1618366.3.peg.211"/>
<dbReference type="AlphaFoldDB" id="A0A0G1M4V9"/>